<dbReference type="EMBL" id="JANWTP010000029">
    <property type="protein sequence ID" value="MDC8638245.1"/>
    <property type="molecule type" value="Genomic_DNA"/>
</dbReference>
<organism evidence="1 2">
    <name type="scientific">Xanthomonas hortorum pv. hederae</name>
    <dbReference type="NCBI Taxonomy" id="453603"/>
    <lineage>
        <taxon>Bacteria</taxon>
        <taxon>Pseudomonadati</taxon>
        <taxon>Pseudomonadota</taxon>
        <taxon>Gammaproteobacteria</taxon>
        <taxon>Lysobacterales</taxon>
        <taxon>Lysobacteraceae</taxon>
        <taxon>Xanthomonas</taxon>
    </lineage>
</organism>
<name>A0A9X4H1D2_9XANT</name>
<reference evidence="1" key="2">
    <citation type="submission" date="2022-08" db="EMBL/GenBank/DDBJ databases">
        <authorList>
            <person name="Iruegas-Bocardo F."/>
            <person name="Weisberg A.J."/>
            <person name="Riutta E.R."/>
            <person name="Kilday K."/>
            <person name="Bonkowski J.C."/>
            <person name="Creswell T."/>
            <person name="Daughtrey M.L."/>
            <person name="Rane K."/>
            <person name="Grunwald N.J."/>
            <person name="Chang J.H."/>
            <person name="Putnam M.L."/>
        </authorList>
    </citation>
    <scope>NUCLEOTIDE SEQUENCE</scope>
    <source>
        <strain evidence="1">22-338</strain>
    </source>
</reference>
<evidence type="ECO:0000313" key="1">
    <source>
        <dbReference type="EMBL" id="MDC8638245.1"/>
    </source>
</evidence>
<protein>
    <submittedName>
        <fullName evidence="1">Uncharacterized protein</fullName>
    </submittedName>
</protein>
<dbReference type="RefSeq" id="WP_273664050.1">
    <property type="nucleotide sequence ID" value="NZ_CP168178.1"/>
</dbReference>
<reference evidence="1" key="1">
    <citation type="journal article" date="2022" name="Phytopathology">
        <title>Whole genome sequencing-based tracing of a 2022 introduction and outbreak of Xanthomonas hortorum pv. pelargonii.</title>
        <authorList>
            <person name="Iruegas Bocardo F."/>
            <person name="Weisberg A.J."/>
            <person name="Riutta E.R."/>
            <person name="Kilday K.B."/>
            <person name="Bonkowski J.C."/>
            <person name="Creswell T.C."/>
            <person name="Daughtrey M."/>
            <person name="Rane K.K."/>
            <person name="Grunwald N.J."/>
            <person name="Chang J.H."/>
            <person name="Putnam M."/>
        </authorList>
    </citation>
    <scope>NUCLEOTIDE SEQUENCE</scope>
    <source>
        <strain evidence="1">22-338</strain>
    </source>
</reference>
<proteinExistence type="predicted"/>
<dbReference type="AlphaFoldDB" id="A0A9X4H1D2"/>
<comment type="caution">
    <text evidence="1">The sequence shown here is derived from an EMBL/GenBank/DDBJ whole genome shotgun (WGS) entry which is preliminary data.</text>
</comment>
<gene>
    <name evidence="1" type="ORF">NY667_10490</name>
</gene>
<evidence type="ECO:0000313" key="2">
    <source>
        <dbReference type="Proteomes" id="UP001140230"/>
    </source>
</evidence>
<dbReference type="Proteomes" id="UP001140230">
    <property type="component" value="Unassembled WGS sequence"/>
</dbReference>
<accession>A0A9X4H1D2</accession>
<sequence length="171" mass="19549">MMRNAKLNEIPSIELQLLKWIELVNVGMIPDCVDLKRAGTRLWIKRARHSLAGFGDDVPVLTLSSVQVNRRLQGKGWFTGFLDLCDTLIPWPALYIEGVQNPRLPSFLRRQGFIELQHENFYRPSKHWRATHSWTPEDARGAQRSAENAHVRPLYDDPAAIAELAAALRKV</sequence>